<dbReference type="GO" id="GO:0006425">
    <property type="term" value="P:glutaminyl-tRNA aminoacylation"/>
    <property type="evidence" value="ECO:0007669"/>
    <property type="project" value="InterPro"/>
</dbReference>
<protein>
    <recommendedName>
        <fullName evidence="2">glutamine--tRNA ligase</fullName>
        <ecNumber evidence="2">6.1.1.18</ecNumber>
    </recommendedName>
</protein>
<dbReference type="Pfam" id="PF20974">
    <property type="entry name" value="tRNA-synt_1c_C2"/>
    <property type="match status" value="1"/>
</dbReference>
<evidence type="ECO:0000259" key="12">
    <source>
        <dbReference type="Pfam" id="PF03950"/>
    </source>
</evidence>
<keyword evidence="7 9" id="KW-0030">Aminoacyl-tRNA synthetase</keyword>
<evidence type="ECO:0000256" key="3">
    <source>
        <dbReference type="ARBA" id="ARBA00022598"/>
    </source>
</evidence>
<proteinExistence type="inferred from homology"/>
<name>A0AAW0E999_9AGAR</name>
<dbReference type="InterPro" id="IPR020058">
    <property type="entry name" value="Glu/Gln-tRNA-synth_Ib_cat-dom"/>
</dbReference>
<dbReference type="GO" id="GO:0004819">
    <property type="term" value="F:glutamine-tRNA ligase activity"/>
    <property type="evidence" value="ECO:0007669"/>
    <property type="project" value="UniProtKB-EC"/>
</dbReference>
<comment type="caution">
    <text evidence="15">The sequence shown here is derived from an EMBL/GenBank/DDBJ whole genome shotgun (WGS) entry which is preliminary data.</text>
</comment>
<sequence length="841" mass="93714">MSKVSKDKVDAAQDPVVPLLKSIGLSEAKAIEAAKSPKIAAELKDIIETYNLHTKEKLDDKQAGLVVALGGAIVKSGKISEDGRAYVVGKIVGGQLKTVDQVTAAVKYVEGHPTPIDDADFDKNCGVGFSITAAELYEQIAKYTTDAAIAGWANLGQVISGVKNIPELRWANTLDVKNTVEKVFNDKFGVKEAAKPKAKELKKAGPAKTEASADDGAASRKSVFDEGFLGALHKPGGNPQIRPELREQHLAFTGGKVFTRFPPEPNGYLHIGHSKAIFVDFGYAAHHDGKCYLRYDDTNPEKEEAQYFESILEMVRWLGFEPWKITYSSDYFQRLYELAVELIKRDKAYVCHCTQEEIKAARGEKSGALPKACEHRTRPISESLAEFQKMKDGSYRPKEANLRMKMNLEDGNPQMWDLTAYRVLETPHHRTHDKWKIYPTYDYTHCLVDSFENISHSLCTTEFVLSRQSYEWLCDALEVYKPRQSEFGRLNLEGTIMSKRKILALVQKGYVSGWDDPRLYTLIALRRRGVPPGAITSFVSTLGVSTSTSSIELARFEQTVRHYLEGTAPRLLMVLRPLKVTIENLPEGDVLMVEKPLHPKVAALGTTTIPFTRTIYIDADDFRLEDSKDYFRLAPGKTVGLFQAPHPITCTSYKTDPTSGEVVELICRLENSGEVKKPKAFIQWVAEHAPSGSPVRVDEIRIFHQLFKSDQPSSDFLDDVDPNSLEVIKGAMVETGFWPLAKRALVDARREGKERTEKALKDSAQAAASPDDDTPRATSEQLVGNECIRFQGLRVAYFTVDKDSRLACLDEAAEVEPVRKQGDYLVLNRIVSLKEDSGKAA</sequence>
<dbReference type="SUPFAM" id="SSF50715">
    <property type="entry name" value="Ribosomal protein L25-like"/>
    <property type="match status" value="1"/>
</dbReference>
<dbReference type="InterPro" id="IPR020056">
    <property type="entry name" value="Rbsml_bL25/Gln-tRNA_synth_N"/>
</dbReference>
<dbReference type="PANTHER" id="PTHR43097">
    <property type="entry name" value="GLUTAMINE-TRNA LIGASE"/>
    <property type="match status" value="1"/>
</dbReference>
<dbReference type="InterPro" id="IPR011035">
    <property type="entry name" value="Ribosomal_bL25/Gln-tRNA_synth"/>
</dbReference>
<evidence type="ECO:0000256" key="4">
    <source>
        <dbReference type="ARBA" id="ARBA00022741"/>
    </source>
</evidence>
<evidence type="ECO:0000256" key="6">
    <source>
        <dbReference type="ARBA" id="ARBA00022917"/>
    </source>
</evidence>
<dbReference type="InterPro" id="IPR042558">
    <property type="entry name" value="Gln-tRNA-synth_Ib_RNA-bd_N_1"/>
</dbReference>
<dbReference type="InterPro" id="IPR000924">
    <property type="entry name" value="Glu/Gln-tRNA-synth"/>
</dbReference>
<dbReference type="FunFam" id="3.40.50.620:FF:000183">
    <property type="entry name" value="Glutaminyl-tRNA synthetase"/>
    <property type="match status" value="1"/>
</dbReference>
<dbReference type="Gene3D" id="1.10.8.1290">
    <property type="entry name" value="Glutaminyl-tRNA synthetase, non-specific RNA binding region part 1, domain 1"/>
    <property type="match status" value="1"/>
</dbReference>
<evidence type="ECO:0000256" key="1">
    <source>
        <dbReference type="ARBA" id="ARBA00005594"/>
    </source>
</evidence>
<dbReference type="InterPro" id="IPR004514">
    <property type="entry name" value="Gln-tRNA-synth"/>
</dbReference>
<dbReference type="InterPro" id="IPR020059">
    <property type="entry name" value="Glu/Gln-tRNA-synth_Ib_codon-bd"/>
</dbReference>
<dbReference type="GO" id="GO:0005524">
    <property type="term" value="F:ATP binding"/>
    <property type="evidence" value="ECO:0007669"/>
    <property type="project" value="UniProtKB-KW"/>
</dbReference>
<evidence type="ECO:0000256" key="10">
    <source>
        <dbReference type="SAM" id="MobiDB-lite"/>
    </source>
</evidence>
<evidence type="ECO:0000259" key="14">
    <source>
        <dbReference type="Pfam" id="PF20974"/>
    </source>
</evidence>
<dbReference type="Gene3D" id="3.40.50.620">
    <property type="entry name" value="HUPs"/>
    <property type="match status" value="1"/>
</dbReference>
<dbReference type="Pfam" id="PF03950">
    <property type="entry name" value="tRNA-synt_1c_C"/>
    <property type="match status" value="1"/>
</dbReference>
<feature type="domain" description="Glutamyl/glutaminyl-tRNA synthetase class Ib catalytic" evidence="11">
    <location>
        <begin position="256"/>
        <end position="565"/>
    </location>
</feature>
<dbReference type="Proteomes" id="UP001362999">
    <property type="component" value="Unassembled WGS sequence"/>
</dbReference>
<dbReference type="InterPro" id="IPR014729">
    <property type="entry name" value="Rossmann-like_a/b/a_fold"/>
</dbReference>
<dbReference type="PRINTS" id="PR00987">
    <property type="entry name" value="TRNASYNTHGLU"/>
</dbReference>
<feature type="domain" description="tRNA synthetases class I (E and Q) anti-codon binding" evidence="14">
    <location>
        <begin position="681"/>
        <end position="738"/>
    </location>
</feature>
<evidence type="ECO:0000256" key="5">
    <source>
        <dbReference type="ARBA" id="ARBA00022840"/>
    </source>
</evidence>
<evidence type="ECO:0000256" key="9">
    <source>
        <dbReference type="RuleBase" id="RU363037"/>
    </source>
</evidence>
<keyword evidence="3 9" id="KW-0436">Ligase</keyword>
<comment type="catalytic activity">
    <reaction evidence="8">
        <text>tRNA(Gln) + L-glutamine + ATP = L-glutaminyl-tRNA(Gln) + AMP + diphosphate</text>
        <dbReference type="Rhea" id="RHEA:20121"/>
        <dbReference type="Rhea" id="RHEA-COMP:9662"/>
        <dbReference type="Rhea" id="RHEA-COMP:9681"/>
        <dbReference type="ChEBI" id="CHEBI:30616"/>
        <dbReference type="ChEBI" id="CHEBI:33019"/>
        <dbReference type="ChEBI" id="CHEBI:58359"/>
        <dbReference type="ChEBI" id="CHEBI:78442"/>
        <dbReference type="ChEBI" id="CHEBI:78521"/>
        <dbReference type="ChEBI" id="CHEBI:456215"/>
        <dbReference type="EC" id="6.1.1.18"/>
    </reaction>
</comment>
<reference evidence="15 16" key="1">
    <citation type="journal article" date="2024" name="J Genomics">
        <title>Draft genome sequencing and assembly of Favolaschia claudopus CIRM-BRFM 2984 isolated from oak limbs.</title>
        <authorList>
            <person name="Navarro D."/>
            <person name="Drula E."/>
            <person name="Chaduli D."/>
            <person name="Cazenave R."/>
            <person name="Ahrendt S."/>
            <person name="Wang J."/>
            <person name="Lipzen A."/>
            <person name="Daum C."/>
            <person name="Barry K."/>
            <person name="Grigoriev I.V."/>
            <person name="Favel A."/>
            <person name="Rosso M.N."/>
            <person name="Martin F."/>
        </authorList>
    </citation>
    <scope>NUCLEOTIDE SEQUENCE [LARGE SCALE GENOMIC DNA]</scope>
    <source>
        <strain evidence="15 16">CIRM-BRFM 2984</strain>
    </source>
</reference>
<dbReference type="SUPFAM" id="SSF52374">
    <property type="entry name" value="Nucleotidylyl transferase"/>
    <property type="match status" value="1"/>
</dbReference>
<dbReference type="GO" id="GO:0005829">
    <property type="term" value="C:cytosol"/>
    <property type="evidence" value="ECO:0007669"/>
    <property type="project" value="TreeGrafter"/>
</dbReference>
<feature type="domain" description="Glutaminyl-tRNA synthetase class Ib non-specific RNA-binding" evidence="13">
    <location>
        <begin position="16"/>
        <end position="172"/>
    </location>
</feature>
<dbReference type="InterPro" id="IPR049437">
    <property type="entry name" value="tRNA-synt_1c_C2"/>
</dbReference>
<keyword evidence="5 9" id="KW-0067">ATP-binding</keyword>
<dbReference type="PANTHER" id="PTHR43097:SF4">
    <property type="entry name" value="GLUTAMINE--TRNA LIGASE"/>
    <property type="match status" value="1"/>
</dbReference>
<keyword evidence="6 9" id="KW-0648">Protein biosynthesis</keyword>
<evidence type="ECO:0000256" key="2">
    <source>
        <dbReference type="ARBA" id="ARBA00012836"/>
    </source>
</evidence>
<accession>A0AAW0E999</accession>
<feature type="region of interest" description="Disordered" evidence="10">
    <location>
        <begin position="754"/>
        <end position="780"/>
    </location>
</feature>
<dbReference type="Gene3D" id="2.40.240.10">
    <property type="entry name" value="Ribosomal Protein L25, Chain P"/>
    <property type="match status" value="2"/>
</dbReference>
<keyword evidence="16" id="KW-1185">Reference proteome</keyword>
<dbReference type="EMBL" id="JAWWNJ010000002">
    <property type="protein sequence ID" value="KAK7061917.1"/>
    <property type="molecule type" value="Genomic_DNA"/>
</dbReference>
<dbReference type="FunFam" id="2.40.240.10:FF:000007">
    <property type="entry name" value="Glutamine--tRNA ligase"/>
    <property type="match status" value="1"/>
</dbReference>
<feature type="domain" description="Glutamyl/glutaminyl-tRNA synthetase class Ib anti-codon binding" evidence="12">
    <location>
        <begin position="568"/>
        <end position="669"/>
    </location>
</feature>
<feature type="region of interest" description="Disordered" evidence="10">
    <location>
        <begin position="199"/>
        <end position="218"/>
    </location>
</feature>
<gene>
    <name evidence="15" type="ORF">R3P38DRAFT_2678220</name>
</gene>
<dbReference type="InterPro" id="IPR007639">
    <property type="entry name" value="Gln-tRNA-synth_Ib_RNA-bd_N"/>
</dbReference>
<evidence type="ECO:0000256" key="7">
    <source>
        <dbReference type="ARBA" id="ARBA00023146"/>
    </source>
</evidence>
<dbReference type="InterPro" id="IPR050132">
    <property type="entry name" value="Gln/Glu-tRNA_Ligase"/>
</dbReference>
<dbReference type="AlphaFoldDB" id="A0AAW0E999"/>
<keyword evidence="4 9" id="KW-0547">Nucleotide-binding</keyword>
<comment type="similarity">
    <text evidence="1 9">Belongs to the class-I aminoacyl-tRNA synthetase family.</text>
</comment>
<dbReference type="Pfam" id="PF00749">
    <property type="entry name" value="tRNA-synt_1c"/>
    <property type="match status" value="1"/>
</dbReference>
<organism evidence="15 16">
    <name type="scientific">Favolaschia claudopus</name>
    <dbReference type="NCBI Taxonomy" id="2862362"/>
    <lineage>
        <taxon>Eukaryota</taxon>
        <taxon>Fungi</taxon>
        <taxon>Dikarya</taxon>
        <taxon>Basidiomycota</taxon>
        <taxon>Agaricomycotina</taxon>
        <taxon>Agaricomycetes</taxon>
        <taxon>Agaricomycetidae</taxon>
        <taxon>Agaricales</taxon>
        <taxon>Marasmiineae</taxon>
        <taxon>Mycenaceae</taxon>
        <taxon>Favolaschia</taxon>
    </lineage>
</organism>
<dbReference type="EC" id="6.1.1.18" evidence="2"/>
<evidence type="ECO:0000259" key="11">
    <source>
        <dbReference type="Pfam" id="PF00749"/>
    </source>
</evidence>
<evidence type="ECO:0000259" key="13">
    <source>
        <dbReference type="Pfam" id="PF04558"/>
    </source>
</evidence>
<evidence type="ECO:0000313" key="15">
    <source>
        <dbReference type="EMBL" id="KAK7061917.1"/>
    </source>
</evidence>
<dbReference type="CDD" id="cd00807">
    <property type="entry name" value="GlnRS_core"/>
    <property type="match status" value="1"/>
</dbReference>
<evidence type="ECO:0000256" key="8">
    <source>
        <dbReference type="ARBA" id="ARBA00048270"/>
    </source>
</evidence>
<dbReference type="Pfam" id="PF04558">
    <property type="entry name" value="tRNA_synt_1c_R1"/>
    <property type="match status" value="1"/>
</dbReference>
<dbReference type="NCBIfam" id="TIGR00440">
    <property type="entry name" value="glnS"/>
    <property type="match status" value="1"/>
</dbReference>
<evidence type="ECO:0000313" key="16">
    <source>
        <dbReference type="Proteomes" id="UP001362999"/>
    </source>
</evidence>